<organism evidence="1 2">
    <name type="scientific">Meloidogyne enterolobii</name>
    <name type="common">Root-knot nematode worm</name>
    <name type="synonym">Meloidogyne mayaguensis</name>
    <dbReference type="NCBI Taxonomy" id="390850"/>
    <lineage>
        <taxon>Eukaryota</taxon>
        <taxon>Metazoa</taxon>
        <taxon>Ecdysozoa</taxon>
        <taxon>Nematoda</taxon>
        <taxon>Chromadorea</taxon>
        <taxon>Rhabditida</taxon>
        <taxon>Tylenchina</taxon>
        <taxon>Tylenchomorpha</taxon>
        <taxon>Tylenchoidea</taxon>
        <taxon>Meloidogynidae</taxon>
        <taxon>Meloidogyninae</taxon>
        <taxon>Meloidogyne</taxon>
    </lineage>
</organism>
<accession>A0ACB0XMB8</accession>
<reference evidence="1" key="1">
    <citation type="submission" date="2023-11" db="EMBL/GenBank/DDBJ databases">
        <authorList>
            <person name="Poullet M."/>
        </authorList>
    </citation>
    <scope>NUCLEOTIDE SEQUENCE</scope>
    <source>
        <strain evidence="1">E1834</strain>
    </source>
</reference>
<keyword evidence="2" id="KW-1185">Reference proteome</keyword>
<dbReference type="Proteomes" id="UP001497535">
    <property type="component" value="Unassembled WGS sequence"/>
</dbReference>
<dbReference type="EMBL" id="CAVMJV010000001">
    <property type="protein sequence ID" value="CAK5008885.1"/>
    <property type="molecule type" value="Genomic_DNA"/>
</dbReference>
<proteinExistence type="predicted"/>
<name>A0ACB0XMB8_MELEN</name>
<evidence type="ECO:0000313" key="1">
    <source>
        <dbReference type="EMBL" id="CAK5008885.1"/>
    </source>
</evidence>
<comment type="caution">
    <text evidence="1">The sequence shown here is derived from an EMBL/GenBank/DDBJ whole genome shotgun (WGS) entry which is preliminary data.</text>
</comment>
<evidence type="ECO:0000313" key="2">
    <source>
        <dbReference type="Proteomes" id="UP001497535"/>
    </source>
</evidence>
<sequence>MSGIYAVCKPLSLEILKRKGRFIWFDLENKKIPVAIICIFEFFIPKSIVFSGVYKTRSLYVPFFPRSSQLDELF</sequence>
<protein>
    <submittedName>
        <fullName evidence="1">Uncharacterized protein</fullName>
    </submittedName>
</protein>
<gene>
    <name evidence="1" type="ORF">MENTE1834_LOCUS1178</name>
</gene>